<dbReference type="Gene3D" id="3.40.309.10">
    <property type="entry name" value="Aldehyde Dehydrogenase, Chain A, domain 2"/>
    <property type="match status" value="1"/>
</dbReference>
<evidence type="ECO:0000256" key="3">
    <source>
        <dbReference type="PROSITE-ProRule" id="PRU10007"/>
    </source>
</evidence>
<dbReference type="Pfam" id="PF00171">
    <property type="entry name" value="Aldedh"/>
    <property type="match status" value="1"/>
</dbReference>
<dbReference type="InterPro" id="IPR016162">
    <property type="entry name" value="Ald_DH_N"/>
</dbReference>
<name>A0ABV9F1Q2_9SPHN</name>
<dbReference type="InterPro" id="IPR029510">
    <property type="entry name" value="Ald_DH_CS_GLU"/>
</dbReference>
<organism evidence="6 7">
    <name type="scientific">Sphingobium tyrosinilyticum</name>
    <dbReference type="NCBI Taxonomy" id="2715436"/>
    <lineage>
        <taxon>Bacteria</taxon>
        <taxon>Pseudomonadati</taxon>
        <taxon>Pseudomonadota</taxon>
        <taxon>Alphaproteobacteria</taxon>
        <taxon>Sphingomonadales</taxon>
        <taxon>Sphingomonadaceae</taxon>
        <taxon>Sphingobium</taxon>
    </lineage>
</organism>
<protein>
    <submittedName>
        <fullName evidence="6">Aldehyde dehydrogenase family protein</fullName>
    </submittedName>
</protein>
<feature type="active site" evidence="3">
    <location>
        <position position="273"/>
    </location>
</feature>
<accession>A0ABV9F1Q2</accession>
<comment type="caution">
    <text evidence="6">The sequence shown here is derived from an EMBL/GenBank/DDBJ whole genome shotgun (WGS) entry which is preliminary data.</text>
</comment>
<keyword evidence="7" id="KW-1185">Reference proteome</keyword>
<comment type="similarity">
    <text evidence="1 4">Belongs to the aldehyde dehydrogenase family.</text>
</comment>
<dbReference type="Proteomes" id="UP001595957">
    <property type="component" value="Unassembled WGS sequence"/>
</dbReference>
<reference evidence="7" key="1">
    <citation type="journal article" date="2019" name="Int. J. Syst. Evol. Microbiol.">
        <title>The Global Catalogue of Microorganisms (GCM) 10K type strain sequencing project: providing services to taxonomists for standard genome sequencing and annotation.</title>
        <authorList>
            <consortium name="The Broad Institute Genomics Platform"/>
            <consortium name="The Broad Institute Genome Sequencing Center for Infectious Disease"/>
            <person name="Wu L."/>
            <person name="Ma J."/>
        </authorList>
    </citation>
    <scope>NUCLEOTIDE SEQUENCE [LARGE SCALE GENOMIC DNA]</scope>
    <source>
        <strain evidence="7">NBRC 103632</strain>
    </source>
</reference>
<dbReference type="InterPro" id="IPR016163">
    <property type="entry name" value="Ald_DH_C"/>
</dbReference>
<gene>
    <name evidence="6" type="ORF">ACFO3E_16840</name>
</gene>
<evidence type="ECO:0000313" key="7">
    <source>
        <dbReference type="Proteomes" id="UP001595957"/>
    </source>
</evidence>
<dbReference type="InterPro" id="IPR016161">
    <property type="entry name" value="Ald_DH/histidinol_DH"/>
</dbReference>
<dbReference type="RefSeq" id="WP_380806513.1">
    <property type="nucleotide sequence ID" value="NZ_JBHSFZ010000058.1"/>
</dbReference>
<feature type="domain" description="Aldehyde dehydrogenase" evidence="5">
    <location>
        <begin position="31"/>
        <end position="492"/>
    </location>
</feature>
<evidence type="ECO:0000256" key="1">
    <source>
        <dbReference type="ARBA" id="ARBA00009986"/>
    </source>
</evidence>
<evidence type="ECO:0000313" key="6">
    <source>
        <dbReference type="EMBL" id="MFC4595830.1"/>
    </source>
</evidence>
<sequence>MATAPQTEGRTVAHYATDMLIGGRAVAGRGDPVTVINPSTGLETIRFAGASIDQFKQAIEEARTAADKGDWAALSPVERVTILRRFMTALSIRADAMKALLVTETGCPVGSPALYAQLASPVQTINAMLDLYLRLPEIEENPLTLEERVNPLGTVVQSVRRHVPIGVVAAISAYNFPMYINLWKIMPALAAGNVVILRPSPLTPLSALAMVEVAIETGLPAGVLSILAEQGAEGALLMTTDPAVDMITFTGSSDVGAKVMAQGAPTMKRVQLELGGKSAQIFLPDRVEAAYAAAATVCLAHAGQGCVLGTRVFVPEEKKAEVIAAMKASLENVRLGDSDDPATVMGPVISAAQVARCERYVELAVQAGATVALGGKRVDRQGFYFEPTILDVPNNKNPAAQDEIFGPVIAVIGYRDVDHAIEMANDSRFGLSGYVHGKDARQALAVAKRIRSGTVNVNCFMMSGNASSGGHKMSGIGRERGVEGIRIYQEMQVLNFAN</sequence>
<evidence type="ECO:0000256" key="2">
    <source>
        <dbReference type="ARBA" id="ARBA00023002"/>
    </source>
</evidence>
<evidence type="ECO:0000256" key="4">
    <source>
        <dbReference type="RuleBase" id="RU003345"/>
    </source>
</evidence>
<dbReference type="EMBL" id="JBHSFZ010000058">
    <property type="protein sequence ID" value="MFC4595830.1"/>
    <property type="molecule type" value="Genomic_DNA"/>
</dbReference>
<proteinExistence type="inferred from homology"/>
<dbReference type="Gene3D" id="3.40.605.10">
    <property type="entry name" value="Aldehyde Dehydrogenase, Chain A, domain 1"/>
    <property type="match status" value="1"/>
</dbReference>
<dbReference type="PANTHER" id="PTHR42804:SF1">
    <property type="entry name" value="ALDEHYDE DEHYDROGENASE-RELATED"/>
    <property type="match status" value="1"/>
</dbReference>
<evidence type="ECO:0000259" key="5">
    <source>
        <dbReference type="Pfam" id="PF00171"/>
    </source>
</evidence>
<dbReference type="PANTHER" id="PTHR42804">
    <property type="entry name" value="ALDEHYDE DEHYDROGENASE"/>
    <property type="match status" value="1"/>
</dbReference>
<dbReference type="PROSITE" id="PS00687">
    <property type="entry name" value="ALDEHYDE_DEHYDR_GLU"/>
    <property type="match status" value="1"/>
</dbReference>
<dbReference type="InterPro" id="IPR015590">
    <property type="entry name" value="Aldehyde_DH_dom"/>
</dbReference>
<dbReference type="SUPFAM" id="SSF53720">
    <property type="entry name" value="ALDH-like"/>
    <property type="match status" value="1"/>
</dbReference>
<keyword evidence="2 4" id="KW-0560">Oxidoreductase</keyword>